<feature type="region of interest" description="Disordered" evidence="10">
    <location>
        <begin position="1"/>
        <end position="20"/>
    </location>
</feature>
<evidence type="ECO:0000313" key="13">
    <source>
        <dbReference type="RefSeq" id="XP_014478466.1"/>
    </source>
</evidence>
<dbReference type="FunFam" id="3.30.160.60:FF:002326">
    <property type="entry name" value="B-cell CLL/lymphoma 6 member B protein"/>
    <property type="match status" value="1"/>
</dbReference>
<dbReference type="OrthoDB" id="3533395at2759"/>
<keyword evidence="7" id="KW-0804">Transcription</keyword>
<dbReference type="PROSITE" id="PS00028">
    <property type="entry name" value="ZINC_FINGER_C2H2_1"/>
    <property type="match status" value="3"/>
</dbReference>
<evidence type="ECO:0000256" key="2">
    <source>
        <dbReference type="ARBA" id="ARBA00022723"/>
    </source>
</evidence>
<evidence type="ECO:0000256" key="4">
    <source>
        <dbReference type="ARBA" id="ARBA00022771"/>
    </source>
</evidence>
<feature type="domain" description="C2H2-type" evidence="11">
    <location>
        <begin position="454"/>
        <end position="477"/>
    </location>
</feature>
<dbReference type="PANTHER" id="PTHR24394">
    <property type="entry name" value="ZINC FINGER PROTEIN"/>
    <property type="match status" value="1"/>
</dbReference>
<evidence type="ECO:0000256" key="5">
    <source>
        <dbReference type="ARBA" id="ARBA00022833"/>
    </source>
</evidence>
<evidence type="ECO:0000256" key="6">
    <source>
        <dbReference type="ARBA" id="ARBA00023015"/>
    </source>
</evidence>
<dbReference type="Gene3D" id="3.30.160.60">
    <property type="entry name" value="Classic Zinc Finger"/>
    <property type="match status" value="3"/>
</dbReference>
<feature type="compositionally biased region" description="Polar residues" evidence="10">
    <location>
        <begin position="1"/>
        <end position="16"/>
    </location>
</feature>
<dbReference type="PROSITE" id="PS50157">
    <property type="entry name" value="ZINC_FINGER_C2H2_2"/>
    <property type="match status" value="4"/>
</dbReference>
<keyword evidence="6" id="KW-0805">Transcription regulation</keyword>
<keyword evidence="5" id="KW-0862">Zinc</keyword>
<dbReference type="SMART" id="SM00355">
    <property type="entry name" value="ZnF_C2H2"/>
    <property type="match status" value="4"/>
</dbReference>
<keyword evidence="12" id="KW-1185">Reference proteome</keyword>
<keyword evidence="3" id="KW-0677">Repeat</keyword>
<sequence>MNTKTNLQHASNSYNGDTVGRDSPSALLDMLAEVASQTLHSEKKRINSLLASNANRVECPCKPKTTTSLKRKELYFTVPQLLSMPVSHLVKQFTIFTSDELKRLYSYTCALVPGCQQKYTSFASEVKARTSVKNHLEEHLEYFKADKEAYDTFTAKSVNYKNLKTNLQNKKSRVQQTKKPQETLNKENKDVILEKSTNYLRKILLNDINIKEIEKQKCFQKPENKEVPDLKNSDQADFKVLGDHSYFERLDDKVSSRKGMSSLSNVLENTTREENIVLMVVGTDSVHMEEYSHVNQKLSIDSKCQDDSLGLPDLSWSDESRIRITEASTTTKPKGKAKFIGTSKEEREMALAYMERIKKKGNPTGSNLQCRICDPPRTFTAPTTLVSHYRSHAGIKPYECRICKAVFTRRHSLKYHMLIHSNQTRFTCTDCGKKFRHPSHFKEHQRRHTGEAPFGCDDCGQRFKTRNTYKRHLKTRHGKILTTTGELLHLPEEDFQKIRTNRRRKDYASETATNADSVASDTIVSFSNQHEHGTQVVEEYVLKENIDDINRNWETKGMIQVVDKCIGSFEICTESQLNKTDGTETELAVDCRYSERNDSNIKMDFTNNVQNDLLQLKNPFYDNLETANNEEGHAAYEHNYDDEGKVYDCSEVIQSYTEVNCNSETSREEEEEDKKVTTQREVNMESLKGQDSYHKIIYNNAVQDESTTYMHLKVEDKANATSPNESNQIIIAQNDTALNEGHDKYADGLDIENKGCVENEIYLHSAQIANASVSILQTFNKVEEKFASQNQNMTLQQDERVKSDPESTATDTLNMEELNVSRKDLVAANEETVKQENKQYLYLHTGTMDDIIAQNKCINKCIPLHQINLYCDQHNQLKGNADNCKQIKVLNGDIRAINIQQSDKQNAILLVSNDSLQNGILKIDKGNITVKGVNR</sequence>
<evidence type="ECO:0000259" key="11">
    <source>
        <dbReference type="PROSITE" id="PS50157"/>
    </source>
</evidence>
<keyword evidence="4 9" id="KW-0863">Zinc-finger</keyword>
<evidence type="ECO:0000256" key="10">
    <source>
        <dbReference type="SAM" id="MobiDB-lite"/>
    </source>
</evidence>
<evidence type="ECO:0000256" key="8">
    <source>
        <dbReference type="ARBA" id="ARBA00023242"/>
    </source>
</evidence>
<evidence type="ECO:0000256" key="1">
    <source>
        <dbReference type="ARBA" id="ARBA00004123"/>
    </source>
</evidence>
<keyword evidence="8" id="KW-0539">Nucleus</keyword>
<dbReference type="KEGG" id="dqu:106746400"/>
<evidence type="ECO:0000256" key="3">
    <source>
        <dbReference type="ARBA" id="ARBA00022737"/>
    </source>
</evidence>
<dbReference type="GO" id="GO:0000981">
    <property type="term" value="F:DNA-binding transcription factor activity, RNA polymerase II-specific"/>
    <property type="evidence" value="ECO:0007669"/>
    <property type="project" value="TreeGrafter"/>
</dbReference>
<dbReference type="GO" id="GO:0003677">
    <property type="term" value="F:DNA binding"/>
    <property type="evidence" value="ECO:0007669"/>
    <property type="project" value="UniProtKB-KW"/>
</dbReference>
<evidence type="ECO:0000256" key="7">
    <source>
        <dbReference type="ARBA" id="ARBA00023163"/>
    </source>
</evidence>
<name>A0A6P3XJ20_DINQU</name>
<evidence type="ECO:0000313" key="12">
    <source>
        <dbReference type="Proteomes" id="UP000515204"/>
    </source>
</evidence>
<keyword evidence="2" id="KW-0479">Metal-binding</keyword>
<dbReference type="InterPro" id="IPR036236">
    <property type="entry name" value="Znf_C2H2_sf"/>
</dbReference>
<protein>
    <submittedName>
        <fullName evidence="13">Uncharacterized protein LOC106746400 isoform X1</fullName>
    </submittedName>
</protein>
<evidence type="ECO:0000256" key="9">
    <source>
        <dbReference type="PROSITE-ProRule" id="PRU00042"/>
    </source>
</evidence>
<dbReference type="Pfam" id="PF00096">
    <property type="entry name" value="zf-C2H2"/>
    <property type="match status" value="3"/>
</dbReference>
<dbReference type="GeneID" id="106746400"/>
<feature type="domain" description="C2H2-type" evidence="11">
    <location>
        <begin position="398"/>
        <end position="425"/>
    </location>
</feature>
<dbReference type="GO" id="GO:0008270">
    <property type="term" value="F:zinc ion binding"/>
    <property type="evidence" value="ECO:0007669"/>
    <property type="project" value="UniProtKB-KW"/>
</dbReference>
<dbReference type="RefSeq" id="XP_014478466.1">
    <property type="nucleotide sequence ID" value="XM_014622980.1"/>
</dbReference>
<dbReference type="SUPFAM" id="SSF57667">
    <property type="entry name" value="beta-beta-alpha zinc fingers"/>
    <property type="match status" value="2"/>
</dbReference>
<dbReference type="FunFam" id="3.30.160.60:FF:002529">
    <property type="entry name" value="B-cell CLL/lymphoma 6 member B protein"/>
    <property type="match status" value="1"/>
</dbReference>
<feature type="domain" description="C2H2-type" evidence="11">
    <location>
        <begin position="368"/>
        <end position="397"/>
    </location>
</feature>
<gene>
    <name evidence="13" type="primary">LOC106746400</name>
</gene>
<organism evidence="12 13">
    <name type="scientific">Dinoponera quadriceps</name>
    <name type="common">South American ant</name>
    <dbReference type="NCBI Taxonomy" id="609295"/>
    <lineage>
        <taxon>Eukaryota</taxon>
        <taxon>Metazoa</taxon>
        <taxon>Ecdysozoa</taxon>
        <taxon>Arthropoda</taxon>
        <taxon>Hexapoda</taxon>
        <taxon>Insecta</taxon>
        <taxon>Pterygota</taxon>
        <taxon>Neoptera</taxon>
        <taxon>Endopterygota</taxon>
        <taxon>Hymenoptera</taxon>
        <taxon>Apocrita</taxon>
        <taxon>Aculeata</taxon>
        <taxon>Formicoidea</taxon>
        <taxon>Formicidae</taxon>
        <taxon>Ponerinae</taxon>
        <taxon>Ponerini</taxon>
        <taxon>Dinoponera</taxon>
    </lineage>
</organism>
<comment type="subcellular location">
    <subcellularLocation>
        <location evidence="1">Nucleus</location>
    </subcellularLocation>
</comment>
<dbReference type="Proteomes" id="UP000515204">
    <property type="component" value="Unplaced"/>
</dbReference>
<dbReference type="PANTHER" id="PTHR24394:SF48">
    <property type="entry name" value="ZINC FINGER PROTEIN 771"/>
    <property type="match status" value="1"/>
</dbReference>
<reference evidence="13" key="1">
    <citation type="submission" date="2025-08" db="UniProtKB">
        <authorList>
            <consortium name="RefSeq"/>
        </authorList>
    </citation>
    <scope>IDENTIFICATION</scope>
</reference>
<dbReference type="InterPro" id="IPR013087">
    <property type="entry name" value="Znf_C2H2_type"/>
</dbReference>
<dbReference type="AlphaFoldDB" id="A0A6P3XJ20"/>
<accession>A0A6P3XJ20</accession>
<feature type="domain" description="C2H2-type" evidence="11">
    <location>
        <begin position="426"/>
        <end position="453"/>
    </location>
</feature>
<dbReference type="GO" id="GO:0005634">
    <property type="term" value="C:nucleus"/>
    <property type="evidence" value="ECO:0007669"/>
    <property type="project" value="UniProtKB-SubCell"/>
</dbReference>
<proteinExistence type="predicted"/>